<evidence type="ECO:0000256" key="3">
    <source>
        <dbReference type="ARBA" id="ARBA00022475"/>
    </source>
</evidence>
<dbReference type="InterPro" id="IPR036640">
    <property type="entry name" value="ABC1_TM_sf"/>
</dbReference>
<keyword evidence="6 14" id="KW-0067">ATP-binding</keyword>
<dbReference type="InterPro" id="IPR003593">
    <property type="entry name" value="AAA+_ATPase"/>
</dbReference>
<evidence type="ECO:0000259" key="13">
    <source>
        <dbReference type="PROSITE" id="PS50929"/>
    </source>
</evidence>
<dbReference type="InterPro" id="IPR011527">
    <property type="entry name" value="ABC1_TM_dom"/>
</dbReference>
<dbReference type="SMART" id="SM00382">
    <property type="entry name" value="AAA"/>
    <property type="match status" value="1"/>
</dbReference>
<accession>A0ABM7MPH8</accession>
<evidence type="ECO:0000256" key="10">
    <source>
        <dbReference type="ARBA" id="ARBA00023136"/>
    </source>
</evidence>
<dbReference type="InterPro" id="IPR011917">
    <property type="entry name" value="ABC_transpr_lipidA"/>
</dbReference>
<evidence type="ECO:0000256" key="4">
    <source>
        <dbReference type="ARBA" id="ARBA00022692"/>
    </source>
</evidence>
<dbReference type="SUPFAM" id="SSF52540">
    <property type="entry name" value="P-loop containing nucleoside triphosphate hydrolases"/>
    <property type="match status" value="1"/>
</dbReference>
<evidence type="ECO:0000256" key="1">
    <source>
        <dbReference type="ARBA" id="ARBA00004651"/>
    </source>
</evidence>
<keyword evidence="3" id="KW-1003">Cell membrane</keyword>
<evidence type="ECO:0000313" key="14">
    <source>
        <dbReference type="EMBL" id="BCO28194.1"/>
    </source>
</evidence>
<proteinExistence type="predicted"/>
<dbReference type="GO" id="GO:0005524">
    <property type="term" value="F:ATP binding"/>
    <property type="evidence" value="ECO:0007669"/>
    <property type="project" value="UniProtKB-KW"/>
</dbReference>
<evidence type="ECO:0000256" key="2">
    <source>
        <dbReference type="ARBA" id="ARBA00022448"/>
    </source>
</evidence>
<keyword evidence="10 11" id="KW-0472">Membrane</keyword>
<protein>
    <submittedName>
        <fullName evidence="14">Lipid A export ATP-binding/permease protein MsbA</fullName>
    </submittedName>
</protein>
<name>A0ABM7MPH8_9BURK</name>
<feature type="domain" description="ABC transporter" evidence="12">
    <location>
        <begin position="352"/>
        <end position="586"/>
    </location>
</feature>
<dbReference type="InterPro" id="IPR017871">
    <property type="entry name" value="ABC_transporter-like_CS"/>
</dbReference>
<dbReference type="Gene3D" id="1.20.1560.10">
    <property type="entry name" value="ABC transporter type 1, transmembrane domain"/>
    <property type="match status" value="1"/>
</dbReference>
<keyword evidence="7" id="KW-1278">Translocase</keyword>
<dbReference type="SUPFAM" id="SSF90123">
    <property type="entry name" value="ABC transporter transmembrane region"/>
    <property type="match status" value="1"/>
</dbReference>
<feature type="transmembrane region" description="Helical" evidence="11">
    <location>
        <begin position="291"/>
        <end position="308"/>
    </location>
</feature>
<dbReference type="PANTHER" id="PTHR43394">
    <property type="entry name" value="ATP-DEPENDENT PERMEASE MDL1, MITOCHONDRIAL"/>
    <property type="match status" value="1"/>
</dbReference>
<evidence type="ECO:0000313" key="15">
    <source>
        <dbReference type="Proteomes" id="UP000824366"/>
    </source>
</evidence>
<evidence type="ECO:0000256" key="9">
    <source>
        <dbReference type="ARBA" id="ARBA00023055"/>
    </source>
</evidence>
<dbReference type="PROSITE" id="PS50929">
    <property type="entry name" value="ABC_TM1F"/>
    <property type="match status" value="1"/>
</dbReference>
<evidence type="ECO:0000259" key="12">
    <source>
        <dbReference type="PROSITE" id="PS50893"/>
    </source>
</evidence>
<evidence type="ECO:0000256" key="11">
    <source>
        <dbReference type="SAM" id="Phobius"/>
    </source>
</evidence>
<feature type="transmembrane region" description="Helical" evidence="11">
    <location>
        <begin position="267"/>
        <end position="285"/>
    </location>
</feature>
<dbReference type="Pfam" id="PF00005">
    <property type="entry name" value="ABC_tran"/>
    <property type="match status" value="1"/>
</dbReference>
<dbReference type="InterPro" id="IPR027417">
    <property type="entry name" value="P-loop_NTPase"/>
</dbReference>
<dbReference type="Pfam" id="PF00664">
    <property type="entry name" value="ABC_membrane"/>
    <property type="match status" value="1"/>
</dbReference>
<organism evidence="14 15">
    <name type="scientific">Rhodoferax lithotrophicus</name>
    <dbReference type="NCBI Taxonomy" id="2798804"/>
    <lineage>
        <taxon>Bacteria</taxon>
        <taxon>Pseudomonadati</taxon>
        <taxon>Pseudomonadota</taxon>
        <taxon>Betaproteobacteria</taxon>
        <taxon>Burkholderiales</taxon>
        <taxon>Comamonadaceae</taxon>
        <taxon>Rhodoferax</taxon>
    </lineage>
</organism>
<dbReference type="PROSITE" id="PS00211">
    <property type="entry name" value="ABC_TRANSPORTER_1"/>
    <property type="match status" value="1"/>
</dbReference>
<keyword evidence="5" id="KW-0547">Nucleotide-binding</keyword>
<evidence type="ECO:0000256" key="7">
    <source>
        <dbReference type="ARBA" id="ARBA00022967"/>
    </source>
</evidence>
<keyword evidence="2" id="KW-0813">Transport</keyword>
<feature type="domain" description="ABC transmembrane type-1" evidence="13">
    <location>
        <begin position="39"/>
        <end position="320"/>
    </location>
</feature>
<dbReference type="EMBL" id="AP024238">
    <property type="protein sequence ID" value="BCO28194.1"/>
    <property type="molecule type" value="Genomic_DNA"/>
</dbReference>
<dbReference type="PROSITE" id="PS50893">
    <property type="entry name" value="ABC_TRANSPORTER_2"/>
    <property type="match status" value="1"/>
</dbReference>
<keyword evidence="9" id="KW-0445">Lipid transport</keyword>
<keyword evidence="15" id="KW-1185">Reference proteome</keyword>
<dbReference type="NCBIfam" id="TIGR02203">
    <property type="entry name" value="MsbA_lipidA"/>
    <property type="match status" value="1"/>
</dbReference>
<reference evidence="14 15" key="1">
    <citation type="journal article" date="2021" name="Microbiol. Spectr.">
        <title>A Single Bacterium Capable of Oxidation and Reduction of Iron at Circumneutral pH.</title>
        <authorList>
            <person name="Kato S."/>
            <person name="Ohkuma M."/>
        </authorList>
    </citation>
    <scope>NUCLEOTIDE SEQUENCE [LARGE SCALE GENOMIC DNA]</scope>
    <source>
        <strain evidence="14 15">MIZ03</strain>
    </source>
</reference>
<sequence>MSTLDLSSNNDTIVTPPEGLLQRIRRFTPYFGTLPGIWLMVALSAVVGAATEPMIPALLKPLLDRGFQRGQLEIWEVPASLLLLFGVRGLAGYLSQIGLTRITHQGLQLMRQAMFDKILAAELRLFSQQSSSALSNTVVYEVQNGASMLVNAMLSLTRNGLTLLALTAYLFYLNWKLTLIVAAIFPAVAWVMKVLTRRVHKLTQANQEATDELAYVVEENVLAHRDIRLYAAQATQAERFNRLSESLRHLAMKSTVAGAAMTPMTQMLAAVALSAVISVALVQSASSGTSVGGFVAFVTAMLMIIAPVRQLSELSSPITRGLVSLERALALIEHTPDESSGNFATPRATGMLSFSELVVQYPSAQNPALCIHSLKIQPGETVALVGASGSGKTTLVNVLTRFVDIHSGQVTLDGHELRAWQLPALRAQFSLVSQQVVMINDSIAANVALGLPMDKERVMQCLISANLQALVKTLPNGLDTLVGHNATQLSGGQRQRLAIARALYKDAPILILDEATSALDTESERSVQEALDRLMTHRTTLVIAHRLSTVHHADRILVLDHGQIAEMGNHAELIQHDGLYARLYRLGLHDPV</sequence>
<dbReference type="InterPro" id="IPR003439">
    <property type="entry name" value="ABC_transporter-like_ATP-bd"/>
</dbReference>
<dbReference type="CDD" id="cd18552">
    <property type="entry name" value="ABC_6TM_MsbA_like"/>
    <property type="match status" value="1"/>
</dbReference>
<dbReference type="Proteomes" id="UP000824366">
    <property type="component" value="Chromosome"/>
</dbReference>
<dbReference type="Gene3D" id="3.40.50.300">
    <property type="entry name" value="P-loop containing nucleotide triphosphate hydrolases"/>
    <property type="match status" value="1"/>
</dbReference>
<feature type="transmembrane region" description="Helical" evidence="11">
    <location>
        <begin position="177"/>
        <end position="195"/>
    </location>
</feature>
<dbReference type="InterPro" id="IPR039421">
    <property type="entry name" value="Type_1_exporter"/>
</dbReference>
<dbReference type="PANTHER" id="PTHR43394:SF1">
    <property type="entry name" value="ATP-BINDING CASSETTE SUB-FAMILY B MEMBER 10, MITOCHONDRIAL"/>
    <property type="match status" value="1"/>
</dbReference>
<gene>
    <name evidence="14" type="ORF">MIZ03_3092</name>
</gene>
<keyword evidence="4 11" id="KW-0812">Transmembrane</keyword>
<feature type="transmembrane region" description="Helical" evidence="11">
    <location>
        <begin position="37"/>
        <end position="59"/>
    </location>
</feature>
<keyword evidence="8 11" id="KW-1133">Transmembrane helix</keyword>
<evidence type="ECO:0000256" key="8">
    <source>
        <dbReference type="ARBA" id="ARBA00022989"/>
    </source>
</evidence>
<evidence type="ECO:0000256" key="6">
    <source>
        <dbReference type="ARBA" id="ARBA00022840"/>
    </source>
</evidence>
<evidence type="ECO:0000256" key="5">
    <source>
        <dbReference type="ARBA" id="ARBA00022741"/>
    </source>
</evidence>
<comment type="subcellular location">
    <subcellularLocation>
        <location evidence="1">Cell membrane</location>
        <topology evidence="1">Multi-pass membrane protein</topology>
    </subcellularLocation>
</comment>